<reference evidence="7" key="1">
    <citation type="journal article" date="2020" name="Plant Biotechnol. J.">
        <title>The pomegranate (Punica granatum L.) draft genome dissects genetic divergence between soft- and hard-seeded cultivars.</title>
        <authorList>
            <person name="Luo X."/>
            <person name="Li H."/>
            <person name="Wu Z."/>
            <person name="Yao W."/>
            <person name="Zhao P."/>
            <person name="Cao D."/>
            <person name="Yu H."/>
            <person name="Li K."/>
            <person name="Poudel K."/>
            <person name="Zhao D."/>
            <person name="Zhang F."/>
            <person name="Xia X."/>
            <person name="Chen L."/>
            <person name="Wang Q."/>
            <person name="Jing D."/>
            <person name="Cao S."/>
        </authorList>
    </citation>
    <scope>NUCLEOTIDE SEQUENCE [LARGE SCALE GENOMIC DNA]</scope>
    <source>
        <strain evidence="7">cv. Tunisia</strain>
    </source>
</reference>
<dbReference type="CDD" id="cd03784">
    <property type="entry name" value="GT1_Gtf-like"/>
    <property type="match status" value="1"/>
</dbReference>
<comment type="similarity">
    <text evidence="1 4">Belongs to the UDP-glycosyltransferase family.</text>
</comment>
<accession>A0A6P8CAJ3</accession>
<evidence type="ECO:0000256" key="5">
    <source>
        <dbReference type="RuleBase" id="RU362057"/>
    </source>
</evidence>
<dbReference type="OrthoDB" id="5835829at2759"/>
<dbReference type="PANTHER" id="PTHR11926:SF1311">
    <property type="entry name" value="UDP-GLYCOSYLTRANSFERASE 74F2"/>
    <property type="match status" value="1"/>
</dbReference>
<dbReference type="SUPFAM" id="SSF53756">
    <property type="entry name" value="UDP-Glycosyltransferase/glycogen phosphorylase"/>
    <property type="match status" value="1"/>
</dbReference>
<dbReference type="FunFam" id="3.40.50.2000:FF:000057">
    <property type="entry name" value="Glycosyltransferase"/>
    <property type="match status" value="1"/>
</dbReference>
<dbReference type="InterPro" id="IPR002213">
    <property type="entry name" value="UDP_glucos_trans"/>
</dbReference>
<name>A0A6P8CAJ3_PUNGR</name>
<dbReference type="GO" id="GO:0080044">
    <property type="term" value="F:quercetin 7-O-glucosyltransferase activity"/>
    <property type="evidence" value="ECO:0007669"/>
    <property type="project" value="TreeGrafter"/>
</dbReference>
<dbReference type="GO" id="GO:0080043">
    <property type="term" value="F:quercetin 3-O-glucosyltransferase activity"/>
    <property type="evidence" value="ECO:0007669"/>
    <property type="project" value="TreeGrafter"/>
</dbReference>
<keyword evidence="3 4" id="KW-0808">Transferase</keyword>
<keyword evidence="7" id="KW-1185">Reference proteome</keyword>
<dbReference type="GeneID" id="116195120"/>
<dbReference type="FunFam" id="3.40.50.2000:FF:000019">
    <property type="entry name" value="Glycosyltransferase"/>
    <property type="match status" value="1"/>
</dbReference>
<evidence type="ECO:0000256" key="1">
    <source>
        <dbReference type="ARBA" id="ARBA00009995"/>
    </source>
</evidence>
<dbReference type="InterPro" id="IPR058980">
    <property type="entry name" value="Glyco_transf_N"/>
</dbReference>
<evidence type="ECO:0000313" key="7">
    <source>
        <dbReference type="Proteomes" id="UP000515151"/>
    </source>
</evidence>
<evidence type="ECO:0000256" key="2">
    <source>
        <dbReference type="ARBA" id="ARBA00022676"/>
    </source>
</evidence>
<reference evidence="8" key="2">
    <citation type="submission" date="2025-08" db="UniProtKB">
        <authorList>
            <consortium name="RefSeq"/>
        </authorList>
    </citation>
    <scope>IDENTIFICATION</scope>
    <source>
        <tissue evidence="8">Leaf</tissue>
    </source>
</reference>
<dbReference type="AlphaFoldDB" id="A0A6P8CAJ3"/>
<evidence type="ECO:0000313" key="8">
    <source>
        <dbReference type="RefSeq" id="XP_031379955.1"/>
    </source>
</evidence>
<dbReference type="Gene3D" id="3.40.50.2000">
    <property type="entry name" value="Glycogen Phosphorylase B"/>
    <property type="match status" value="2"/>
</dbReference>
<dbReference type="PANTHER" id="PTHR11926">
    <property type="entry name" value="GLUCOSYL/GLUCURONOSYL TRANSFERASES"/>
    <property type="match status" value="1"/>
</dbReference>
<protein>
    <recommendedName>
        <fullName evidence="5">Glycosyltransferase</fullName>
        <ecNumber evidence="5">2.4.1.-</ecNumber>
    </recommendedName>
</protein>
<feature type="domain" description="Glycosyltransferase N-terminal" evidence="6">
    <location>
        <begin position="15"/>
        <end position="44"/>
    </location>
</feature>
<keyword evidence="2 4" id="KW-0328">Glycosyltransferase</keyword>
<dbReference type="Proteomes" id="UP000515151">
    <property type="component" value="Chromosome 2"/>
</dbReference>
<evidence type="ECO:0000256" key="4">
    <source>
        <dbReference type="RuleBase" id="RU003718"/>
    </source>
</evidence>
<proteinExistence type="inferred from homology"/>
<dbReference type="EC" id="2.4.1.-" evidence="5"/>
<evidence type="ECO:0000256" key="3">
    <source>
        <dbReference type="ARBA" id="ARBA00022679"/>
    </source>
</evidence>
<dbReference type="PROSITE" id="PS00375">
    <property type="entry name" value="UDPGT"/>
    <property type="match status" value="1"/>
</dbReference>
<dbReference type="InterPro" id="IPR035595">
    <property type="entry name" value="UDP_glycos_trans_CS"/>
</dbReference>
<sequence length="464" mass="52095">MGLEIEKGRPYKGHVVLVPYPRQGHINPMLQFSKRLASKGLRATLAITKFVSSTSINRHPSASIHLDTISDGRDEGRQAESIKSYLSQLESSGSETLSNLILKYKETDHPVDCIVYDSFLPWALNVARKFGLLGAVFFSQSCTVDYIYCLVHHGILKLPIPTLLVSIPGLPSLELRDMPSFIYVAGSDPEYFEMMLHQFLNVDKADWVLINTFYKLEAEVVDTMSKVYPLMTVGPTIPSIYLDKRVENDSNYGLDLFDLDSSNITSWLETHSPRSVVFVSFGSMATLSTEQTEELAWGLHDSGHPFLWVVRASENSKISEKFKLAITAERALLVQWSHQLEVLSSDRIGCFFSHCGWNSTIEALSMGIPMVAMPQWTDQPTDAKLVEDVWVVGVRVRVGEDGIVKREEIEHCVREVMESERGKVMAVNATKWKDLAVEAVSEEGTSDNNINDFVSKILLKRKSI</sequence>
<dbReference type="Pfam" id="PF26168">
    <property type="entry name" value="Glyco_transf_N"/>
    <property type="match status" value="1"/>
</dbReference>
<dbReference type="GO" id="GO:0032787">
    <property type="term" value="P:monocarboxylic acid metabolic process"/>
    <property type="evidence" value="ECO:0007669"/>
    <property type="project" value="UniProtKB-ARBA"/>
</dbReference>
<gene>
    <name evidence="8" type="primary">LOC116195120</name>
</gene>
<dbReference type="RefSeq" id="XP_031379955.1">
    <property type="nucleotide sequence ID" value="XM_031524095.1"/>
</dbReference>
<dbReference type="Pfam" id="PF00201">
    <property type="entry name" value="UDPGT"/>
    <property type="match status" value="1"/>
</dbReference>
<organism evidence="7 8">
    <name type="scientific">Punica granatum</name>
    <name type="common">Pomegranate</name>
    <dbReference type="NCBI Taxonomy" id="22663"/>
    <lineage>
        <taxon>Eukaryota</taxon>
        <taxon>Viridiplantae</taxon>
        <taxon>Streptophyta</taxon>
        <taxon>Embryophyta</taxon>
        <taxon>Tracheophyta</taxon>
        <taxon>Spermatophyta</taxon>
        <taxon>Magnoliopsida</taxon>
        <taxon>eudicotyledons</taxon>
        <taxon>Gunneridae</taxon>
        <taxon>Pentapetalae</taxon>
        <taxon>rosids</taxon>
        <taxon>malvids</taxon>
        <taxon>Myrtales</taxon>
        <taxon>Lythraceae</taxon>
        <taxon>Punica</taxon>
    </lineage>
</organism>
<evidence type="ECO:0000259" key="6">
    <source>
        <dbReference type="Pfam" id="PF26168"/>
    </source>
</evidence>